<dbReference type="PANTHER" id="PTHR11851:SF224">
    <property type="entry name" value="PROCESSING PROTEASE"/>
    <property type="match status" value="1"/>
</dbReference>
<dbReference type="PANTHER" id="PTHR11851">
    <property type="entry name" value="METALLOPROTEASE"/>
    <property type="match status" value="1"/>
</dbReference>
<evidence type="ECO:0000259" key="3">
    <source>
        <dbReference type="Pfam" id="PF05193"/>
    </source>
</evidence>
<keyword evidence="5" id="KW-1185">Reference proteome</keyword>
<dbReference type="InterPro" id="IPR011249">
    <property type="entry name" value="Metalloenz_LuxS/M16"/>
</dbReference>
<gene>
    <name evidence="4" type="ORF">D2T33_18005</name>
</gene>
<dbReference type="RefSeq" id="WP_128270710.1">
    <property type="nucleotide sequence ID" value="NZ_SAUW01000025.1"/>
</dbReference>
<dbReference type="AlphaFoldDB" id="A0A443IN17"/>
<dbReference type="InterPro" id="IPR011765">
    <property type="entry name" value="Pept_M16_N"/>
</dbReference>
<evidence type="ECO:0000313" key="5">
    <source>
        <dbReference type="Proteomes" id="UP000285710"/>
    </source>
</evidence>
<evidence type="ECO:0000313" key="4">
    <source>
        <dbReference type="EMBL" id="RWR06791.1"/>
    </source>
</evidence>
<dbReference type="Pfam" id="PF05193">
    <property type="entry name" value="Peptidase_M16_C"/>
    <property type="match status" value="1"/>
</dbReference>
<organism evidence="4 5">
    <name type="scientific">Paenirhodobacter populi</name>
    <dbReference type="NCBI Taxonomy" id="2306993"/>
    <lineage>
        <taxon>Bacteria</taxon>
        <taxon>Pseudomonadati</taxon>
        <taxon>Pseudomonadota</taxon>
        <taxon>Alphaproteobacteria</taxon>
        <taxon>Rhodobacterales</taxon>
        <taxon>Rhodobacter group</taxon>
        <taxon>Paenirhodobacter</taxon>
    </lineage>
</organism>
<dbReference type="GO" id="GO:0046872">
    <property type="term" value="F:metal ion binding"/>
    <property type="evidence" value="ECO:0007669"/>
    <property type="project" value="InterPro"/>
</dbReference>
<reference evidence="4 5" key="2">
    <citation type="submission" date="2019-01" db="EMBL/GenBank/DDBJ databases">
        <authorList>
            <person name="Li Y."/>
        </authorList>
    </citation>
    <scope>NUCLEOTIDE SEQUENCE [LARGE SCALE GENOMIC DNA]</scope>
    <source>
        <strain evidence="4 5">2D-5</strain>
    </source>
</reference>
<feature type="domain" description="Peptidase M16 C-terminal" evidence="3">
    <location>
        <begin position="195"/>
        <end position="369"/>
    </location>
</feature>
<evidence type="ECO:0000256" key="1">
    <source>
        <dbReference type="SAM" id="SignalP"/>
    </source>
</evidence>
<keyword evidence="1" id="KW-0732">Signal</keyword>
<name>A0A443IN17_9RHOB</name>
<proteinExistence type="predicted"/>
<dbReference type="SUPFAM" id="SSF63411">
    <property type="entry name" value="LuxS/MPP-like metallohydrolase"/>
    <property type="match status" value="2"/>
</dbReference>
<sequence length="441" mass="47380">MIRSILRTPLRLAAMALVALMAAIPAHALDIREVTSPGGIKAWLVEAHDIPFTALEIRFRGGASLDAPGKRGEINLMTATLEEGSGNHDSQGFAAAQEMLAARFGFDVDDDTLSVSARMLTENRDKAVDLLRGALTDPHFDQASVDRVRGQVLSIIASDAKDPGALATQTFRKIAYGDHPYGSSLNGTADSVKALTREDMFDAKARVMAKDRMVVSAVGDITPDQLGEMLDRLLGDLPDTGAPLPEPVAPTLGGGITVVPFDSPQSVVIFGQKGIALDDPDFFPAYVLNQILGAGGFSSRLMDEVREKRGLTYGIYTYLVSRDLSDTWQGSFASANEKVAEAVKITQEEWARAATGEVTDQELDDAKTYLTGAYPLRFDGNANIADILAGMQLNGMPIDYIDTRNDKVEAVTKEDVARVARRLMDPAGLHFVVVGTPVGLE</sequence>
<feature type="chain" id="PRO_5019405277" evidence="1">
    <location>
        <begin position="29"/>
        <end position="441"/>
    </location>
</feature>
<evidence type="ECO:0000259" key="2">
    <source>
        <dbReference type="Pfam" id="PF00675"/>
    </source>
</evidence>
<reference evidence="4 5" key="1">
    <citation type="submission" date="2019-01" db="EMBL/GenBank/DDBJ databases">
        <title>Sinorhodobacter populi sp. nov. isolated from the symptomatic bark tissue of Populus euramericana canker.</title>
        <authorList>
            <person name="Xu G."/>
        </authorList>
    </citation>
    <scope>NUCLEOTIDE SEQUENCE [LARGE SCALE GENOMIC DNA]</scope>
    <source>
        <strain evidence="4 5">2D-5</strain>
    </source>
</reference>
<dbReference type="EMBL" id="SAUW01000025">
    <property type="protein sequence ID" value="RWR06791.1"/>
    <property type="molecule type" value="Genomic_DNA"/>
</dbReference>
<dbReference type="Gene3D" id="3.30.830.10">
    <property type="entry name" value="Metalloenzyme, LuxS/M16 peptidase-like"/>
    <property type="match status" value="2"/>
</dbReference>
<dbReference type="InterPro" id="IPR050361">
    <property type="entry name" value="MPP/UQCRC_Complex"/>
</dbReference>
<dbReference type="Proteomes" id="UP000285710">
    <property type="component" value="Unassembled WGS sequence"/>
</dbReference>
<feature type="signal peptide" evidence="1">
    <location>
        <begin position="1"/>
        <end position="28"/>
    </location>
</feature>
<dbReference type="Pfam" id="PF00675">
    <property type="entry name" value="Peptidase_M16"/>
    <property type="match status" value="1"/>
</dbReference>
<comment type="caution">
    <text evidence="4">The sequence shown here is derived from an EMBL/GenBank/DDBJ whole genome shotgun (WGS) entry which is preliminary data.</text>
</comment>
<accession>A0A443IN17</accession>
<feature type="domain" description="Peptidase M16 N-terminal" evidence="2">
    <location>
        <begin position="53"/>
        <end position="188"/>
    </location>
</feature>
<dbReference type="InterPro" id="IPR007863">
    <property type="entry name" value="Peptidase_M16_C"/>
</dbReference>
<protein>
    <submittedName>
        <fullName evidence="4">Insulinase family protein</fullName>
    </submittedName>
</protein>